<reference evidence="4" key="4">
    <citation type="journal article" date="2015" name="G3 (Bethesda)">
        <title>Genome sequences of three phytopathogenic species of the Magnaporthaceae family of fungi.</title>
        <authorList>
            <person name="Okagaki L.H."/>
            <person name="Nunes C.C."/>
            <person name="Sailsbery J."/>
            <person name="Clay B."/>
            <person name="Brown D."/>
            <person name="John T."/>
            <person name="Oh Y."/>
            <person name="Young N."/>
            <person name="Fitzgerald M."/>
            <person name="Haas B.J."/>
            <person name="Zeng Q."/>
            <person name="Young S."/>
            <person name="Adiconis X."/>
            <person name="Fan L."/>
            <person name="Levin J.Z."/>
            <person name="Mitchell T.K."/>
            <person name="Okubara P.A."/>
            <person name="Farman M.L."/>
            <person name="Kohn L.M."/>
            <person name="Birren B."/>
            <person name="Ma L.-J."/>
            <person name="Dean R.A."/>
        </authorList>
    </citation>
    <scope>NUCLEOTIDE SEQUENCE</scope>
    <source>
        <strain evidence="4">R3-111a-1</strain>
    </source>
</reference>
<evidence type="ECO:0000256" key="1">
    <source>
        <dbReference type="SAM" id="MobiDB-lite"/>
    </source>
</evidence>
<dbReference type="EMBL" id="GL385397">
    <property type="protein sequence ID" value="EJT76654.1"/>
    <property type="molecule type" value="Genomic_DNA"/>
</dbReference>
<dbReference type="Pfam" id="PF13091">
    <property type="entry name" value="PLDc_2"/>
    <property type="match status" value="2"/>
</dbReference>
<keyword evidence="5" id="KW-1185">Reference proteome</keyword>
<evidence type="ECO:0000313" key="5">
    <source>
        <dbReference type="Proteomes" id="UP000006039"/>
    </source>
</evidence>
<dbReference type="GeneID" id="20347029"/>
<proteinExistence type="predicted"/>
<dbReference type="GO" id="GO:0030572">
    <property type="term" value="F:phosphatidyltransferase activity"/>
    <property type="evidence" value="ECO:0007669"/>
    <property type="project" value="UniProtKB-ARBA"/>
</dbReference>
<gene>
    <name evidence="4" type="primary">20347029</name>
    <name evidence="3" type="ORF">GGTG_06571</name>
</gene>
<dbReference type="PANTHER" id="PTHR21248">
    <property type="entry name" value="CARDIOLIPIN SYNTHASE"/>
    <property type="match status" value="1"/>
</dbReference>
<dbReference type="InterPro" id="IPR001736">
    <property type="entry name" value="PLipase_D/transphosphatidylase"/>
</dbReference>
<name>J3NZ71_GAET3</name>
<feature type="region of interest" description="Disordered" evidence="1">
    <location>
        <begin position="412"/>
        <end position="444"/>
    </location>
</feature>
<dbReference type="PROSITE" id="PS50035">
    <property type="entry name" value="PLD"/>
    <property type="match status" value="2"/>
</dbReference>
<feature type="domain" description="PLD phosphodiesterase" evidence="2">
    <location>
        <begin position="504"/>
        <end position="526"/>
    </location>
</feature>
<dbReference type="CDD" id="cd00138">
    <property type="entry name" value="PLDc_SF"/>
    <property type="match status" value="1"/>
</dbReference>
<dbReference type="Proteomes" id="UP000006039">
    <property type="component" value="Unassembled WGS sequence"/>
</dbReference>
<reference evidence="4" key="5">
    <citation type="submission" date="2018-04" db="UniProtKB">
        <authorList>
            <consortium name="EnsemblFungi"/>
        </authorList>
    </citation>
    <scope>IDENTIFICATION</scope>
    <source>
        <strain evidence="4">R3-111a-1</strain>
    </source>
</reference>
<dbReference type="OrthoDB" id="2958217at2759"/>
<dbReference type="eggNOG" id="ENOG502RYWJ">
    <property type="taxonomic scope" value="Eukaryota"/>
</dbReference>
<evidence type="ECO:0000313" key="4">
    <source>
        <dbReference type="EnsemblFungi" id="EJT76654"/>
    </source>
</evidence>
<dbReference type="GO" id="GO:0032049">
    <property type="term" value="P:cardiolipin biosynthetic process"/>
    <property type="evidence" value="ECO:0007669"/>
    <property type="project" value="UniProtKB-ARBA"/>
</dbReference>
<dbReference type="PANTHER" id="PTHR21248:SF11">
    <property type="entry name" value="PLD PHOSPHODIESTERASE DOMAIN-CONTAINING PROTEIN"/>
    <property type="match status" value="1"/>
</dbReference>
<evidence type="ECO:0000259" key="2">
    <source>
        <dbReference type="PROSITE" id="PS50035"/>
    </source>
</evidence>
<organism evidence="3">
    <name type="scientific">Gaeumannomyces tritici (strain R3-111a-1)</name>
    <name type="common">Wheat and barley take-all root rot fungus</name>
    <name type="synonym">Gaeumannomyces graminis var. tritici</name>
    <dbReference type="NCBI Taxonomy" id="644352"/>
    <lineage>
        <taxon>Eukaryota</taxon>
        <taxon>Fungi</taxon>
        <taxon>Dikarya</taxon>
        <taxon>Ascomycota</taxon>
        <taxon>Pezizomycotina</taxon>
        <taxon>Sordariomycetes</taxon>
        <taxon>Sordariomycetidae</taxon>
        <taxon>Magnaporthales</taxon>
        <taxon>Magnaporthaceae</taxon>
        <taxon>Gaeumannomyces</taxon>
    </lineage>
</organism>
<dbReference type="STRING" id="644352.J3NZ71"/>
<reference evidence="3" key="2">
    <citation type="submission" date="2010-07" db="EMBL/GenBank/DDBJ databases">
        <authorList>
            <consortium name="The Broad Institute Genome Sequencing Platform"/>
            <consortium name="Broad Institute Genome Sequencing Center for Infectious Disease"/>
            <person name="Ma L.-J."/>
            <person name="Dead R."/>
            <person name="Young S."/>
            <person name="Zeng Q."/>
            <person name="Koehrsen M."/>
            <person name="Alvarado L."/>
            <person name="Berlin A."/>
            <person name="Chapman S.B."/>
            <person name="Chen Z."/>
            <person name="Freedman E."/>
            <person name="Gellesch M."/>
            <person name="Goldberg J."/>
            <person name="Griggs A."/>
            <person name="Gujja S."/>
            <person name="Heilman E.R."/>
            <person name="Heiman D."/>
            <person name="Hepburn T."/>
            <person name="Howarth C."/>
            <person name="Jen D."/>
            <person name="Larson L."/>
            <person name="Mehta T."/>
            <person name="Neiman D."/>
            <person name="Pearson M."/>
            <person name="Roberts A."/>
            <person name="Saif S."/>
            <person name="Shea T."/>
            <person name="Shenoy N."/>
            <person name="Sisk P."/>
            <person name="Stolte C."/>
            <person name="Sykes S."/>
            <person name="Walk T."/>
            <person name="White J."/>
            <person name="Yandava C."/>
            <person name="Haas B."/>
            <person name="Nusbaum C."/>
            <person name="Birren B."/>
        </authorList>
    </citation>
    <scope>NUCLEOTIDE SEQUENCE</scope>
    <source>
        <strain evidence="3">R3-111a-1</strain>
    </source>
</reference>
<dbReference type="InterPro" id="IPR025202">
    <property type="entry name" value="PLD-like_dom"/>
</dbReference>
<dbReference type="Gene3D" id="3.30.870.10">
    <property type="entry name" value="Endonuclease Chain A"/>
    <property type="match status" value="2"/>
</dbReference>
<dbReference type="RefSeq" id="XP_009222654.1">
    <property type="nucleotide sequence ID" value="XM_009224390.1"/>
</dbReference>
<accession>J3NZ71</accession>
<dbReference type="SUPFAM" id="SSF56024">
    <property type="entry name" value="Phospholipase D/nuclease"/>
    <property type="match status" value="2"/>
</dbReference>
<evidence type="ECO:0000313" key="3">
    <source>
        <dbReference type="EMBL" id="EJT76654.1"/>
    </source>
</evidence>
<protein>
    <recommendedName>
        <fullName evidence="2">PLD phosphodiesterase domain-containing protein</fullName>
    </recommendedName>
</protein>
<dbReference type="HOGENOM" id="CLU_030268_0_0_1"/>
<dbReference type="AlphaFoldDB" id="J3NZ71"/>
<reference evidence="5" key="1">
    <citation type="submission" date="2010-07" db="EMBL/GenBank/DDBJ databases">
        <title>The genome sequence of Gaeumannomyces graminis var. tritici strain R3-111a-1.</title>
        <authorList>
            <consortium name="The Broad Institute Genome Sequencing Platform"/>
            <person name="Ma L.-J."/>
            <person name="Dead R."/>
            <person name="Young S."/>
            <person name="Zeng Q."/>
            <person name="Koehrsen M."/>
            <person name="Alvarado L."/>
            <person name="Berlin A."/>
            <person name="Chapman S.B."/>
            <person name="Chen Z."/>
            <person name="Freedman E."/>
            <person name="Gellesch M."/>
            <person name="Goldberg J."/>
            <person name="Griggs A."/>
            <person name="Gujja S."/>
            <person name="Heilman E.R."/>
            <person name="Heiman D."/>
            <person name="Hepburn T."/>
            <person name="Howarth C."/>
            <person name="Jen D."/>
            <person name="Larson L."/>
            <person name="Mehta T."/>
            <person name="Neiman D."/>
            <person name="Pearson M."/>
            <person name="Roberts A."/>
            <person name="Saif S."/>
            <person name="Shea T."/>
            <person name="Shenoy N."/>
            <person name="Sisk P."/>
            <person name="Stolte C."/>
            <person name="Sykes S."/>
            <person name="Walk T."/>
            <person name="White J."/>
            <person name="Yandava C."/>
            <person name="Haas B."/>
            <person name="Nusbaum C."/>
            <person name="Birren B."/>
        </authorList>
    </citation>
    <scope>NUCLEOTIDE SEQUENCE [LARGE SCALE GENOMIC DNA]</scope>
    <source>
        <strain evidence="5">R3-111a-1</strain>
    </source>
</reference>
<sequence>MSSLRQSSFAYELVARLQNISLEARRRQDELPQYDYADAADLGRLVTSSRPRSFTLGTGASIYTSTLLPAILRARHEAILVTCFWAPSKTLDALREALEALATHRRRVLDQGAGSLPTLRVRICFSSRSFMQRLLHTSSRRGYTYPPSKWASELGLPDELVLKTARIELDVKSLFFLPFSVMHPKFLIVDRQRAFLPSCNVSWEPWLEGCVELEGGAVGALLHFYARTWDPLFDFSEPLPIAAESSLDPDLLGPSASAERLAVVQSTADSVVLFAPTGREEYPDPDDMEQAVARGQDLTVETTVLPSSHHRNPRFRPFPWQIGSPPPPPQTPLNVAVLQLLEKARHQVYIQTPNLTCRPVLIALVEALRRGVDVRIVTGRNMMLLEQLVTAGTTTALCIRSLVKRYEAMHKAASGGSAPGSRDSPVQLHSRRGQEYAASPDSATLEDLSSFRPYIGEPGKLHISYFGPPRIAQAKTAVAGRNNNTPLDLEMGVDEAAEEPVHPHIKLTIVDGRMALLGSGNMDRASFYTSQELGVLFRGAEFVGPVKEALDRALDGRLSTVFDSTQQ</sequence>
<reference evidence="3" key="3">
    <citation type="submission" date="2010-09" db="EMBL/GenBank/DDBJ databases">
        <title>Annotation of Gaeumannomyces graminis var. tritici R3-111a-1.</title>
        <authorList>
            <consortium name="The Broad Institute Genome Sequencing Platform"/>
            <person name="Ma L.-J."/>
            <person name="Dead R."/>
            <person name="Young S.K."/>
            <person name="Zeng Q."/>
            <person name="Gargeya S."/>
            <person name="Fitzgerald M."/>
            <person name="Haas B."/>
            <person name="Abouelleil A."/>
            <person name="Alvarado L."/>
            <person name="Arachchi H.M."/>
            <person name="Berlin A."/>
            <person name="Brown A."/>
            <person name="Chapman S.B."/>
            <person name="Chen Z."/>
            <person name="Dunbar C."/>
            <person name="Freedman E."/>
            <person name="Gearin G."/>
            <person name="Gellesch M."/>
            <person name="Goldberg J."/>
            <person name="Griggs A."/>
            <person name="Gujja S."/>
            <person name="Heiman D."/>
            <person name="Howarth C."/>
            <person name="Larson L."/>
            <person name="Lui A."/>
            <person name="MacDonald P.J.P."/>
            <person name="Mehta T."/>
            <person name="Montmayeur A."/>
            <person name="Murphy C."/>
            <person name="Neiman D."/>
            <person name="Pearson M."/>
            <person name="Priest M."/>
            <person name="Roberts A."/>
            <person name="Saif S."/>
            <person name="Shea T."/>
            <person name="Shenoy N."/>
            <person name="Sisk P."/>
            <person name="Stolte C."/>
            <person name="Sykes S."/>
            <person name="Yandava C."/>
            <person name="Wortman J."/>
            <person name="Nusbaum C."/>
            <person name="Birren B."/>
        </authorList>
    </citation>
    <scope>NUCLEOTIDE SEQUENCE</scope>
    <source>
        <strain evidence="3">R3-111a-1</strain>
    </source>
</reference>
<feature type="domain" description="PLD phosphodiesterase" evidence="2">
    <location>
        <begin position="178"/>
        <end position="205"/>
    </location>
</feature>
<dbReference type="VEuPathDB" id="FungiDB:GGTG_06571"/>
<dbReference type="EnsemblFungi" id="EJT76654">
    <property type="protein sequence ID" value="EJT76654"/>
    <property type="gene ID" value="GGTG_06571"/>
</dbReference>